<dbReference type="RefSeq" id="WP_112237173.1">
    <property type="nucleotide sequence ID" value="NZ_QMCH01000001.1"/>
</dbReference>
<evidence type="ECO:0000313" key="1">
    <source>
        <dbReference type="EMBL" id="RAZ43880.1"/>
    </source>
</evidence>
<keyword evidence="2" id="KW-1185">Reference proteome</keyword>
<proteinExistence type="predicted"/>
<gene>
    <name evidence="1" type="ORF">DP176_02615</name>
</gene>
<dbReference type="EMBL" id="QMCH01000001">
    <property type="protein sequence ID" value="RAZ43880.1"/>
    <property type="molecule type" value="Genomic_DNA"/>
</dbReference>
<evidence type="ECO:0000313" key="2">
    <source>
        <dbReference type="Proteomes" id="UP000251072"/>
    </source>
</evidence>
<protein>
    <submittedName>
        <fullName evidence="1">Uncharacterized protein</fullName>
    </submittedName>
</protein>
<organism evidence="1 2">
    <name type="scientific">Polynucleobacter paneuropaeus</name>
    <dbReference type="NCBI Taxonomy" id="2527775"/>
    <lineage>
        <taxon>Bacteria</taxon>
        <taxon>Pseudomonadati</taxon>
        <taxon>Pseudomonadota</taxon>
        <taxon>Betaproteobacteria</taxon>
        <taxon>Burkholderiales</taxon>
        <taxon>Burkholderiaceae</taxon>
        <taxon>Polynucleobacter</taxon>
    </lineage>
</organism>
<comment type="caution">
    <text evidence="1">The sequence shown here is derived from an EMBL/GenBank/DDBJ whole genome shotgun (WGS) entry which is preliminary data.</text>
</comment>
<sequence>MFNAFHQSNFKRALKNLLSRRQKNVVLLEAHFGLGDNLICLGLMRAIAENNPGIRYHLACLPQYFHSIAWMLESSKNIFPTVVTSGREARQLANFLNATYQTIGIHNIDIKRFDESFYEEYGIPFDYRWTKSAVPAGPRSEELFNKLNPDNKAYMLVCRTESGNNTYPLKIDNPSNLKVIEICPATQNIYDWTKLVEHAAEIHSIDTSFLHFVESVLYEKLHGELYYHLAKKKLKSAFTRKLPWQLVQYPD</sequence>
<accession>A0ABX9FG26</accession>
<name>A0ABX9FG26_9BURK</name>
<dbReference type="Proteomes" id="UP000251072">
    <property type="component" value="Unassembled WGS sequence"/>
</dbReference>
<reference evidence="1 2" key="1">
    <citation type="submission" date="2018-06" db="EMBL/GenBank/DDBJ databases">
        <title>Genome of strain Polynucleobacter sp. FUKU-NW-11.</title>
        <authorList>
            <person name="Hahn M.W."/>
        </authorList>
    </citation>
    <scope>NUCLEOTIDE SEQUENCE [LARGE SCALE GENOMIC DNA]</scope>
    <source>
        <strain evidence="2">FUKU-NW11</strain>
    </source>
</reference>